<evidence type="ECO:0000256" key="1">
    <source>
        <dbReference type="SAM" id="Phobius"/>
    </source>
</evidence>
<dbReference type="Proteomes" id="UP000437736">
    <property type="component" value="Unassembled WGS sequence"/>
</dbReference>
<evidence type="ECO:0000313" key="2">
    <source>
        <dbReference type="EMBL" id="MST32396.1"/>
    </source>
</evidence>
<dbReference type="EMBL" id="WJHE01000285">
    <property type="protein sequence ID" value="MST32396.1"/>
    <property type="molecule type" value="Genomic_DNA"/>
</dbReference>
<comment type="caution">
    <text evidence="2">The sequence shown here is derived from an EMBL/GenBank/DDBJ whole genome shotgun (WGS) entry which is preliminary data.</text>
</comment>
<feature type="transmembrane region" description="Helical" evidence="1">
    <location>
        <begin position="42"/>
        <end position="69"/>
    </location>
</feature>
<keyword evidence="3" id="KW-1185">Reference proteome</keyword>
<name>A0ABW9QSQ4_9ACTN</name>
<keyword evidence="1" id="KW-0472">Membrane</keyword>
<evidence type="ECO:0000313" key="3">
    <source>
        <dbReference type="Proteomes" id="UP000437736"/>
    </source>
</evidence>
<keyword evidence="1" id="KW-0812">Transmembrane</keyword>
<keyword evidence="1" id="KW-1133">Transmembrane helix</keyword>
<organism evidence="2 3">
    <name type="scientific">Acidiferrimicrobium australe</name>
    <dbReference type="NCBI Taxonomy" id="2664430"/>
    <lineage>
        <taxon>Bacteria</taxon>
        <taxon>Bacillati</taxon>
        <taxon>Actinomycetota</taxon>
        <taxon>Acidimicrobiia</taxon>
        <taxon>Acidimicrobiales</taxon>
        <taxon>Acidimicrobiaceae</taxon>
        <taxon>Acidiferrimicrobium</taxon>
    </lineage>
</organism>
<sequence>MQSLVAHVGAGGLLLAAIPLAASVLVGACLRRGRSNPNGPAIPFAWAAAGTLAVAALVGTVTILIGVYVLPTPVLLLAACGLSRHTE</sequence>
<protein>
    <submittedName>
        <fullName evidence="2">Uncharacterized protein</fullName>
    </submittedName>
</protein>
<feature type="transmembrane region" description="Helical" evidence="1">
    <location>
        <begin position="6"/>
        <end position="30"/>
    </location>
</feature>
<gene>
    <name evidence="2" type="ORF">GHK86_06640</name>
</gene>
<accession>A0ABW9QSQ4</accession>
<reference evidence="2 3" key="1">
    <citation type="submission" date="2019-11" db="EMBL/GenBank/DDBJ databases">
        <title>Acidiferrimicrobium australis gen. nov., sp. nov., an acidophilic and obligately heterotrophic, member of the Actinobacteria that catalyses dissimilatory oxido- reduction of iron isolated from metal-rich acidic water in Chile.</title>
        <authorList>
            <person name="Gonzalez D."/>
            <person name="Huber K."/>
            <person name="Hedrich S."/>
            <person name="Rojas-Villalobos C."/>
            <person name="Quatrini R."/>
            <person name="Dinamarca M.A."/>
            <person name="Schwarz A."/>
            <person name="Canales C."/>
            <person name="Nancucheo I."/>
        </authorList>
    </citation>
    <scope>NUCLEOTIDE SEQUENCE [LARGE SCALE GENOMIC DNA]</scope>
    <source>
        <strain evidence="2 3">USS-CCA1</strain>
    </source>
</reference>
<proteinExistence type="predicted"/>